<dbReference type="Proteomes" id="UP001318040">
    <property type="component" value="Chromosome 15"/>
</dbReference>
<dbReference type="PROSITE" id="PS50011">
    <property type="entry name" value="PROTEIN_KINASE_DOM"/>
    <property type="match status" value="1"/>
</dbReference>
<organism evidence="15 16">
    <name type="scientific">Petromyzon marinus</name>
    <name type="common">Sea lamprey</name>
    <dbReference type="NCBI Taxonomy" id="7757"/>
    <lineage>
        <taxon>Eukaryota</taxon>
        <taxon>Metazoa</taxon>
        <taxon>Chordata</taxon>
        <taxon>Craniata</taxon>
        <taxon>Vertebrata</taxon>
        <taxon>Cyclostomata</taxon>
        <taxon>Hyperoartia</taxon>
        <taxon>Petromyzontiformes</taxon>
        <taxon>Petromyzontidae</taxon>
        <taxon>Petromyzon</taxon>
    </lineage>
</organism>
<dbReference type="PROSITE" id="PS00108">
    <property type="entry name" value="PROTEIN_KINASE_ST"/>
    <property type="match status" value="1"/>
</dbReference>
<dbReference type="Gene3D" id="1.10.510.10">
    <property type="entry name" value="Transferase(Phosphotransferase) domain 1"/>
    <property type="match status" value="1"/>
</dbReference>
<dbReference type="SMART" id="SM00133">
    <property type="entry name" value="S_TK_X"/>
    <property type="match status" value="1"/>
</dbReference>
<dbReference type="GO" id="GO:0005524">
    <property type="term" value="F:ATP binding"/>
    <property type="evidence" value="ECO:0007669"/>
    <property type="project" value="UniProtKB-UniRule"/>
</dbReference>
<evidence type="ECO:0000256" key="5">
    <source>
        <dbReference type="ARBA" id="ARBA00022679"/>
    </source>
</evidence>
<dbReference type="Pfam" id="PF00069">
    <property type="entry name" value="Pkinase"/>
    <property type="match status" value="1"/>
</dbReference>
<dbReference type="PANTHER" id="PTHR24351">
    <property type="entry name" value="RIBOSOMAL PROTEIN S6 KINASE"/>
    <property type="match status" value="1"/>
</dbReference>
<feature type="domain" description="Protein kinase" evidence="13">
    <location>
        <begin position="99"/>
        <end position="356"/>
    </location>
</feature>
<evidence type="ECO:0000256" key="1">
    <source>
        <dbReference type="ARBA" id="ARBA00009903"/>
    </source>
</evidence>
<dbReference type="InterPro" id="IPR017892">
    <property type="entry name" value="Pkinase_C"/>
</dbReference>
<keyword evidence="4" id="KW-0597">Phosphoprotein</keyword>
<sequence length="436" mass="49090">MAVKNEPTKRRSCTKMRAVATMLVAFLKHRKTGLNDFTQKVVSNPGMCQNPDVRKFLQLDNPRNQTQGPMADEDHINMNDADHINLGPSANLQAKPSDFDFLTVLGKGSFGKVLLAKHKSDGIFYAVKVMKKSIILQKKEEKHIMAERNVLVKNVRHPFLVGLHYSFQSADKLYFVMDYVNGGELFFHLQRQGSFPESRAQFYAAEIGSAIGYLHSLNIVYRDLKPENILLDYQGHIVLTDFGLCKEGIDPHSTTCTFCGTPEYLAPEVLKKHPYDRTVDWWCLGCVLYEMLYGLPPFYSKNLKQMYESILHQPLQLRPCTTNAAISVLEGLLHKDPHQRLGATSDILEIKNHVFFSTINWNDLDAKRIPSPYNPGVSGPCDLHNFDPAFTAEPLSMSMAQSSDTSSVCANVDEAADAFVGFTYMPGLEDQYLPDV</sequence>
<dbReference type="EC" id="2.7.11.1" evidence="2"/>
<dbReference type="Gene3D" id="3.30.200.20">
    <property type="entry name" value="Phosphorylase Kinase, domain 1"/>
    <property type="match status" value="1"/>
</dbReference>
<evidence type="ECO:0000256" key="9">
    <source>
        <dbReference type="ARBA" id="ARBA00047899"/>
    </source>
</evidence>
<evidence type="ECO:0000256" key="8">
    <source>
        <dbReference type="ARBA" id="ARBA00022840"/>
    </source>
</evidence>
<dbReference type="CDD" id="cd05575">
    <property type="entry name" value="STKc_SGK"/>
    <property type="match status" value="1"/>
</dbReference>
<evidence type="ECO:0000259" key="13">
    <source>
        <dbReference type="PROSITE" id="PS50011"/>
    </source>
</evidence>
<evidence type="ECO:0000259" key="14">
    <source>
        <dbReference type="PROSITE" id="PS51285"/>
    </source>
</evidence>
<dbReference type="InterPro" id="IPR000719">
    <property type="entry name" value="Prot_kinase_dom"/>
</dbReference>
<feature type="domain" description="AGC-kinase C-terminal" evidence="14">
    <location>
        <begin position="357"/>
        <end position="434"/>
    </location>
</feature>
<dbReference type="RefSeq" id="XP_032810744.1">
    <property type="nucleotide sequence ID" value="XM_032954853.1"/>
</dbReference>
<keyword evidence="6 11" id="KW-0547">Nucleotide-binding</keyword>
<dbReference type="Pfam" id="PF00433">
    <property type="entry name" value="Pkinase_C"/>
    <property type="match status" value="1"/>
</dbReference>
<dbReference type="AlphaFoldDB" id="A0AAJ7T3Z5"/>
<reference evidence="16" key="1">
    <citation type="submission" date="2025-08" db="UniProtKB">
        <authorList>
            <consortium name="RefSeq"/>
        </authorList>
    </citation>
    <scope>IDENTIFICATION</scope>
    <source>
        <tissue evidence="16">Sperm</tissue>
    </source>
</reference>
<keyword evidence="3 12" id="KW-0723">Serine/threonine-protein kinase</keyword>
<dbReference type="InterPro" id="IPR000961">
    <property type="entry name" value="AGC-kinase_C"/>
</dbReference>
<protein>
    <recommendedName>
        <fullName evidence="2">non-specific serine/threonine protein kinase</fullName>
        <ecNumber evidence="2">2.7.11.1</ecNumber>
    </recommendedName>
</protein>
<evidence type="ECO:0000313" key="16">
    <source>
        <dbReference type="RefSeq" id="XP_032810744.1"/>
    </source>
</evidence>
<comment type="catalytic activity">
    <reaction evidence="9">
        <text>L-threonyl-[protein] + ATP = O-phospho-L-threonyl-[protein] + ADP + H(+)</text>
        <dbReference type="Rhea" id="RHEA:46608"/>
        <dbReference type="Rhea" id="RHEA-COMP:11060"/>
        <dbReference type="Rhea" id="RHEA-COMP:11605"/>
        <dbReference type="ChEBI" id="CHEBI:15378"/>
        <dbReference type="ChEBI" id="CHEBI:30013"/>
        <dbReference type="ChEBI" id="CHEBI:30616"/>
        <dbReference type="ChEBI" id="CHEBI:61977"/>
        <dbReference type="ChEBI" id="CHEBI:456216"/>
        <dbReference type="EC" id="2.7.11.1"/>
    </reaction>
</comment>
<keyword evidence="5" id="KW-0808">Transferase</keyword>
<dbReference type="PROSITE" id="PS51285">
    <property type="entry name" value="AGC_KINASE_CTER"/>
    <property type="match status" value="1"/>
</dbReference>
<dbReference type="InterPro" id="IPR036871">
    <property type="entry name" value="PX_dom_sf"/>
</dbReference>
<evidence type="ECO:0000256" key="2">
    <source>
        <dbReference type="ARBA" id="ARBA00012513"/>
    </source>
</evidence>
<proteinExistence type="inferred from homology"/>
<evidence type="ECO:0000256" key="3">
    <source>
        <dbReference type="ARBA" id="ARBA00022527"/>
    </source>
</evidence>
<evidence type="ECO:0000313" key="15">
    <source>
        <dbReference type="Proteomes" id="UP001318040"/>
    </source>
</evidence>
<comment type="similarity">
    <text evidence="1">Belongs to the protein kinase superfamily. AGC Ser/Thr protein kinase family.</text>
</comment>
<dbReference type="GO" id="GO:0035091">
    <property type="term" value="F:phosphatidylinositol binding"/>
    <property type="evidence" value="ECO:0007669"/>
    <property type="project" value="InterPro"/>
</dbReference>
<comment type="catalytic activity">
    <reaction evidence="10">
        <text>L-seryl-[protein] + ATP = O-phospho-L-seryl-[protein] + ADP + H(+)</text>
        <dbReference type="Rhea" id="RHEA:17989"/>
        <dbReference type="Rhea" id="RHEA-COMP:9863"/>
        <dbReference type="Rhea" id="RHEA-COMP:11604"/>
        <dbReference type="ChEBI" id="CHEBI:15378"/>
        <dbReference type="ChEBI" id="CHEBI:29999"/>
        <dbReference type="ChEBI" id="CHEBI:30616"/>
        <dbReference type="ChEBI" id="CHEBI:83421"/>
        <dbReference type="ChEBI" id="CHEBI:456216"/>
        <dbReference type="EC" id="2.7.11.1"/>
    </reaction>
</comment>
<accession>A0AAJ7T3Z5</accession>
<dbReference type="SUPFAM" id="SSF56112">
    <property type="entry name" value="Protein kinase-like (PK-like)"/>
    <property type="match status" value="1"/>
</dbReference>
<dbReference type="GO" id="GO:0004674">
    <property type="term" value="F:protein serine/threonine kinase activity"/>
    <property type="evidence" value="ECO:0007669"/>
    <property type="project" value="UniProtKB-KW"/>
</dbReference>
<dbReference type="PROSITE" id="PS00107">
    <property type="entry name" value="PROTEIN_KINASE_ATP"/>
    <property type="match status" value="1"/>
</dbReference>
<dbReference type="InterPro" id="IPR008271">
    <property type="entry name" value="Ser/Thr_kinase_AS"/>
</dbReference>
<keyword evidence="8 11" id="KW-0067">ATP-binding</keyword>
<keyword evidence="15" id="KW-1185">Reference proteome</keyword>
<dbReference type="FunFam" id="1.10.510.10:FF:000065">
    <property type="entry name" value="Non-specific serine/threonine protein kinase"/>
    <property type="match status" value="1"/>
</dbReference>
<evidence type="ECO:0000256" key="7">
    <source>
        <dbReference type="ARBA" id="ARBA00022777"/>
    </source>
</evidence>
<dbReference type="FunFam" id="3.30.200.20:FF:000030">
    <property type="entry name" value="Non-specific serine/threonine protein kinase"/>
    <property type="match status" value="1"/>
</dbReference>
<dbReference type="Gene3D" id="3.30.1520.10">
    <property type="entry name" value="Phox-like domain"/>
    <property type="match status" value="1"/>
</dbReference>
<name>A0AAJ7T3Z5_PETMA</name>
<evidence type="ECO:0000256" key="11">
    <source>
        <dbReference type="PROSITE-ProRule" id="PRU10141"/>
    </source>
</evidence>
<dbReference type="SMART" id="SM00220">
    <property type="entry name" value="S_TKc"/>
    <property type="match status" value="1"/>
</dbReference>
<evidence type="ECO:0000256" key="4">
    <source>
        <dbReference type="ARBA" id="ARBA00022553"/>
    </source>
</evidence>
<dbReference type="InterPro" id="IPR017441">
    <property type="entry name" value="Protein_kinase_ATP_BS"/>
</dbReference>
<keyword evidence="7" id="KW-0418">Kinase</keyword>
<feature type="binding site" evidence="11">
    <location>
        <position position="128"/>
    </location>
    <ligand>
        <name>ATP</name>
        <dbReference type="ChEBI" id="CHEBI:30616"/>
    </ligand>
</feature>
<evidence type="ECO:0000256" key="12">
    <source>
        <dbReference type="RuleBase" id="RU000304"/>
    </source>
</evidence>
<dbReference type="InterPro" id="IPR011009">
    <property type="entry name" value="Kinase-like_dom_sf"/>
</dbReference>
<gene>
    <name evidence="16" type="primary">LOC116942664</name>
</gene>
<evidence type="ECO:0000256" key="6">
    <source>
        <dbReference type="ARBA" id="ARBA00022741"/>
    </source>
</evidence>
<evidence type="ECO:0000256" key="10">
    <source>
        <dbReference type="ARBA" id="ARBA00048679"/>
    </source>
</evidence>